<evidence type="ECO:0000259" key="6">
    <source>
        <dbReference type="Pfam" id="PF09864"/>
    </source>
</evidence>
<sequence length="116" mass="12146">MRSIFTVIMLAAATNAAMASTVTLDLPGDAPVERNVVGYECGDQSVKAEYINAGDNALVVLTLGDRTVVAVTVLSGSGARYAGQNYVWWTKGDNADLYDLTKGEDAPAVLSCEAAK</sequence>
<evidence type="ECO:0000256" key="1">
    <source>
        <dbReference type="ARBA" id="ARBA00022729"/>
    </source>
</evidence>
<dbReference type="Proteomes" id="UP000536262">
    <property type="component" value="Unassembled WGS sequence"/>
</dbReference>
<dbReference type="Pfam" id="PF09864">
    <property type="entry name" value="MliC"/>
    <property type="match status" value="1"/>
</dbReference>
<evidence type="ECO:0000256" key="3">
    <source>
        <dbReference type="ARBA" id="ARBA00023139"/>
    </source>
</evidence>
<accession>A0A7X0FAY3</accession>
<keyword evidence="8" id="KW-1185">Reference proteome</keyword>
<dbReference type="RefSeq" id="WP_184700743.1">
    <property type="nucleotide sequence ID" value="NZ_BAABEG010000001.1"/>
</dbReference>
<evidence type="ECO:0000313" key="8">
    <source>
        <dbReference type="Proteomes" id="UP000536262"/>
    </source>
</evidence>
<feature type="domain" description="C-type lysozyme inhibitor" evidence="6">
    <location>
        <begin position="39"/>
        <end position="103"/>
    </location>
</feature>
<evidence type="ECO:0000256" key="4">
    <source>
        <dbReference type="ARBA" id="ARBA00023288"/>
    </source>
</evidence>
<proteinExistence type="predicted"/>
<keyword evidence="3" id="KW-0564">Palmitate</keyword>
<feature type="chain" id="PRO_5030976743" evidence="5">
    <location>
        <begin position="20"/>
        <end position="116"/>
    </location>
</feature>
<evidence type="ECO:0000313" key="7">
    <source>
        <dbReference type="EMBL" id="MBB6356377.1"/>
    </source>
</evidence>
<protein>
    <submittedName>
        <fullName evidence="7">Membrane-bound inhibitor of C-type lysozyme</fullName>
    </submittedName>
</protein>
<evidence type="ECO:0000256" key="2">
    <source>
        <dbReference type="ARBA" id="ARBA00023136"/>
    </source>
</evidence>
<keyword evidence="4" id="KW-0449">Lipoprotein</keyword>
<evidence type="ECO:0000256" key="5">
    <source>
        <dbReference type="SAM" id="SignalP"/>
    </source>
</evidence>
<keyword evidence="2" id="KW-0472">Membrane</keyword>
<feature type="signal peptide" evidence="5">
    <location>
        <begin position="1"/>
        <end position="19"/>
    </location>
</feature>
<dbReference type="InterPro" id="IPR018660">
    <property type="entry name" value="MliC"/>
</dbReference>
<gene>
    <name evidence="7" type="ORF">GGR00_004185</name>
</gene>
<dbReference type="Gene3D" id="2.40.128.200">
    <property type="match status" value="1"/>
</dbReference>
<dbReference type="SUPFAM" id="SSF141488">
    <property type="entry name" value="YdhA-like"/>
    <property type="match status" value="1"/>
</dbReference>
<dbReference type="EMBL" id="JACHOU010000013">
    <property type="protein sequence ID" value="MBB6356377.1"/>
    <property type="molecule type" value="Genomic_DNA"/>
</dbReference>
<organism evidence="7 8">
    <name type="scientific">Aminobacter aganoensis</name>
    <dbReference type="NCBI Taxonomy" id="83264"/>
    <lineage>
        <taxon>Bacteria</taxon>
        <taxon>Pseudomonadati</taxon>
        <taxon>Pseudomonadota</taxon>
        <taxon>Alphaproteobacteria</taxon>
        <taxon>Hyphomicrobiales</taxon>
        <taxon>Phyllobacteriaceae</taxon>
        <taxon>Aminobacter</taxon>
    </lineage>
</organism>
<keyword evidence="1 5" id="KW-0732">Signal</keyword>
<dbReference type="AlphaFoldDB" id="A0A7X0FAY3"/>
<name>A0A7X0FAY3_9HYPH</name>
<reference evidence="7 8" key="1">
    <citation type="submission" date="2020-08" db="EMBL/GenBank/DDBJ databases">
        <title>Genomic Encyclopedia of Type Strains, Phase IV (KMG-IV): sequencing the most valuable type-strain genomes for metagenomic binning, comparative biology and taxonomic classification.</title>
        <authorList>
            <person name="Goeker M."/>
        </authorList>
    </citation>
    <scope>NUCLEOTIDE SEQUENCE [LARGE SCALE GENOMIC DNA]</scope>
    <source>
        <strain evidence="7 8">DSM 7051</strain>
    </source>
</reference>
<dbReference type="InterPro" id="IPR036328">
    <property type="entry name" value="MliC_sf"/>
</dbReference>
<comment type="caution">
    <text evidence="7">The sequence shown here is derived from an EMBL/GenBank/DDBJ whole genome shotgun (WGS) entry which is preliminary data.</text>
</comment>